<dbReference type="InterPro" id="IPR054168">
    <property type="entry name" value="PG_1098_Fer"/>
</dbReference>
<dbReference type="Gene3D" id="3.40.50.150">
    <property type="entry name" value="Vaccinia Virus protein VP39"/>
    <property type="match status" value="1"/>
</dbReference>
<sequence length="408" mass="45439">MTTFSNIPALSKEDQAFISKHIQEDTSALLLRHQAMPGIRMLVGQIAARQKARKKLPEWYANPALIFPPPLSVEQSSSETTARFKATLCHGNCLIDTTGGMGVDCYYMSKVFEKVIYLENQPQVAHTAAHNFGALGATKITVCAENAVDYLNQTNATADVIYSDPARRDGLQRKIAQLNDCTPDLTKVLPTLLRAAPLILVKTAPLLDIDQAISQLAHVRDVYVIGLDGECKEVLYFLDAQKRMSTDIPIRVRVLFPDAQVQHAFDFTRGEEQHVTTTFSDPQSFLYEPHPALLKSGAFKTVAERFGLAKLAQHTHLYTSRHFVADFPGRSFEIRAVCKPNAREIAAYVPDGKANLTVRNFPAKTDDLRKKWRLKEGGDTYLFAAELKNSQKVVIITRKPTHSDGTND</sequence>
<feature type="domain" description="PG-1098 ferredoxin-like" evidence="2">
    <location>
        <begin position="285"/>
        <end position="328"/>
    </location>
</feature>
<comment type="caution">
    <text evidence="3">The sequence shown here is derived from an EMBL/GenBank/DDBJ whole genome shotgun (WGS) entry which is preliminary data.</text>
</comment>
<reference evidence="3 4" key="1">
    <citation type="submission" date="2019-02" db="EMBL/GenBank/DDBJ databases">
        <title>Arundinibacter roseus gen. nov., sp. nov., a new member of the family Cytophagaceae.</title>
        <authorList>
            <person name="Szuroczki S."/>
            <person name="Khayer B."/>
            <person name="Sproer C."/>
            <person name="Toumi M."/>
            <person name="Szabo A."/>
            <person name="Felfoldi T."/>
            <person name="Schumann P."/>
            <person name="Toth E."/>
        </authorList>
    </citation>
    <scope>NUCLEOTIDE SEQUENCE [LARGE SCALE GENOMIC DNA]</scope>
    <source>
        <strain evidence="3 4">DMA-k-7a</strain>
    </source>
</reference>
<dbReference type="EMBL" id="SMJU01000002">
    <property type="protein sequence ID" value="TDB67958.1"/>
    <property type="molecule type" value="Genomic_DNA"/>
</dbReference>
<dbReference type="Gene3D" id="1.10.10.1110">
    <property type="entry name" value="Methyltransferase PG1098, N-terminal domain"/>
    <property type="match status" value="1"/>
</dbReference>
<dbReference type="Proteomes" id="UP000295706">
    <property type="component" value="Unassembled WGS sequence"/>
</dbReference>
<evidence type="ECO:0000313" key="3">
    <source>
        <dbReference type="EMBL" id="TDB67958.1"/>
    </source>
</evidence>
<name>A0A4R4KIJ8_9BACT</name>
<evidence type="ECO:0000259" key="2">
    <source>
        <dbReference type="Pfam" id="PF22013"/>
    </source>
</evidence>
<proteinExistence type="predicted"/>
<dbReference type="RefSeq" id="WP_132114458.1">
    <property type="nucleotide sequence ID" value="NZ_SMJU01000002.1"/>
</dbReference>
<evidence type="ECO:0000313" key="4">
    <source>
        <dbReference type="Proteomes" id="UP000295706"/>
    </source>
</evidence>
<accession>A0A4R4KIJ8</accession>
<dbReference type="AlphaFoldDB" id="A0A4R4KIJ8"/>
<gene>
    <name evidence="3" type="ORF">EZE20_03250</name>
</gene>
<dbReference type="SUPFAM" id="SSF53335">
    <property type="entry name" value="S-adenosyl-L-methionine-dependent methyltransferases"/>
    <property type="match status" value="1"/>
</dbReference>
<dbReference type="InterPro" id="IPR029063">
    <property type="entry name" value="SAM-dependent_MTases_sf"/>
</dbReference>
<organism evidence="3 4">
    <name type="scientific">Arundinibacter roseus</name>
    <dbReference type="NCBI Taxonomy" id="2070510"/>
    <lineage>
        <taxon>Bacteria</taxon>
        <taxon>Pseudomonadati</taxon>
        <taxon>Bacteroidota</taxon>
        <taxon>Cytophagia</taxon>
        <taxon>Cytophagales</taxon>
        <taxon>Spirosomataceae</taxon>
        <taxon>Arundinibacter</taxon>
    </lineage>
</organism>
<keyword evidence="4" id="KW-1185">Reference proteome</keyword>
<evidence type="ECO:0000259" key="1">
    <source>
        <dbReference type="Pfam" id="PF18096"/>
    </source>
</evidence>
<feature type="domain" description="THUMP-like" evidence="1">
    <location>
        <begin position="329"/>
        <end position="399"/>
    </location>
</feature>
<dbReference type="OrthoDB" id="1000417at2"/>
<dbReference type="Pfam" id="PF18096">
    <property type="entry name" value="Thump_like"/>
    <property type="match status" value="1"/>
</dbReference>
<dbReference type="Pfam" id="PF22013">
    <property type="entry name" value="PG_1098_Fer"/>
    <property type="match status" value="1"/>
</dbReference>
<protein>
    <submittedName>
        <fullName evidence="3">Uncharacterized protein</fullName>
    </submittedName>
</protein>
<dbReference type="InterPro" id="IPR041497">
    <property type="entry name" value="Thump-like"/>
</dbReference>